<comment type="caution">
    <text evidence="2">The sequence shown here is derived from an EMBL/GenBank/DDBJ whole genome shotgun (WGS) entry which is preliminary data.</text>
</comment>
<evidence type="ECO:0000256" key="1">
    <source>
        <dbReference type="SAM" id="Phobius"/>
    </source>
</evidence>
<evidence type="ECO:0000313" key="3">
    <source>
        <dbReference type="Proteomes" id="UP000222366"/>
    </source>
</evidence>
<sequence length="188" mass="21995">MKNNYLVWLFRPAWQLFLLQQLVIVPLILGFYFFIWQGNKDAIHSFRSKIAGQKNDIALSQTRFSELPDLTELHQQIQQITANLDSNSHITSSPKTTVLKRLHQPLTRSGSQLMEWKSHKEGHQVLWHIILSLTYEQLLRFLSEIQQLRPLLLIKHLTITPADNGLTVRMVLADMSHEENINHEEKQQ</sequence>
<keyword evidence="1" id="KW-0812">Transmembrane</keyword>
<dbReference type="AlphaFoldDB" id="A0A2D0KQ17"/>
<dbReference type="EMBL" id="NJAJ01000015">
    <property type="protein sequence ID" value="PHM65531.1"/>
    <property type="molecule type" value="Genomic_DNA"/>
</dbReference>
<accession>A0A2D0KQ17</accession>
<dbReference type="RefSeq" id="WP_099124877.1">
    <property type="nucleotide sequence ID" value="NZ_CAWNRH010000057.1"/>
</dbReference>
<protein>
    <submittedName>
        <fullName evidence="2">Uncharacterized protein</fullName>
    </submittedName>
</protein>
<name>A0A2D0KQ17_9GAMM</name>
<keyword evidence="3" id="KW-1185">Reference proteome</keyword>
<proteinExistence type="predicted"/>
<gene>
    <name evidence="2" type="ORF">Xsto_01888</name>
</gene>
<reference evidence="2 3" key="1">
    <citation type="journal article" date="2017" name="Nat. Microbiol.">
        <title>Natural product diversity associated with the nematode symbionts Photorhabdus and Xenorhabdus.</title>
        <authorList>
            <person name="Tobias N.J."/>
            <person name="Wolff H."/>
            <person name="Djahanschiri B."/>
            <person name="Grundmann F."/>
            <person name="Kronenwerth M."/>
            <person name="Shi Y.M."/>
            <person name="Simonyi S."/>
            <person name="Grun P."/>
            <person name="Shapiro-Ilan D."/>
            <person name="Pidot S.J."/>
            <person name="Stinear T.P."/>
            <person name="Ebersberger I."/>
            <person name="Bode H.B."/>
        </authorList>
    </citation>
    <scope>NUCLEOTIDE SEQUENCE [LARGE SCALE GENOMIC DNA]</scope>
    <source>
        <strain evidence="2 3">DSM 17904</strain>
    </source>
</reference>
<evidence type="ECO:0000313" key="2">
    <source>
        <dbReference type="EMBL" id="PHM65531.1"/>
    </source>
</evidence>
<organism evidence="2 3">
    <name type="scientific">Xenorhabdus stockiae</name>
    <dbReference type="NCBI Taxonomy" id="351614"/>
    <lineage>
        <taxon>Bacteria</taxon>
        <taxon>Pseudomonadati</taxon>
        <taxon>Pseudomonadota</taxon>
        <taxon>Gammaproteobacteria</taxon>
        <taxon>Enterobacterales</taxon>
        <taxon>Morganellaceae</taxon>
        <taxon>Xenorhabdus</taxon>
    </lineage>
</organism>
<dbReference type="Proteomes" id="UP000222366">
    <property type="component" value="Unassembled WGS sequence"/>
</dbReference>
<keyword evidence="1" id="KW-1133">Transmembrane helix</keyword>
<keyword evidence="1" id="KW-0472">Membrane</keyword>
<feature type="transmembrane region" description="Helical" evidence="1">
    <location>
        <begin position="12"/>
        <end position="35"/>
    </location>
</feature>